<dbReference type="Pfam" id="PF14016">
    <property type="entry name" value="DUF4232"/>
    <property type="match status" value="1"/>
</dbReference>
<dbReference type="Proteomes" id="UP001241758">
    <property type="component" value="Unassembled WGS sequence"/>
</dbReference>
<feature type="domain" description="DUF4232" evidence="1">
    <location>
        <begin position="12"/>
        <end position="75"/>
    </location>
</feature>
<gene>
    <name evidence="2" type="ORF">QLQ12_45670</name>
</gene>
<name>A0ABT6X1L8_9ACTN</name>
<evidence type="ECO:0000259" key="1">
    <source>
        <dbReference type="Pfam" id="PF14016"/>
    </source>
</evidence>
<dbReference type="EMBL" id="JASCTH010000060">
    <property type="protein sequence ID" value="MDI6105885.1"/>
    <property type="molecule type" value="Genomic_DNA"/>
</dbReference>
<reference evidence="2 3" key="1">
    <citation type="submission" date="2023-05" db="EMBL/GenBank/DDBJ databases">
        <title>Actinoplanes sp. NEAU-A12 genome sequencing.</title>
        <authorList>
            <person name="Wang Z.-S."/>
        </authorList>
    </citation>
    <scope>NUCLEOTIDE SEQUENCE [LARGE SCALE GENOMIC DNA]</scope>
    <source>
        <strain evidence="2 3">NEAU-A12</strain>
    </source>
</reference>
<keyword evidence="3" id="KW-1185">Reference proteome</keyword>
<protein>
    <submittedName>
        <fullName evidence="2">DUF4232 domain-containing protein</fullName>
    </submittedName>
</protein>
<accession>A0ABT6X1L8</accession>
<comment type="caution">
    <text evidence="2">The sequence shown here is derived from an EMBL/GenBank/DDBJ whole genome shotgun (WGS) entry which is preliminary data.</text>
</comment>
<proteinExistence type="predicted"/>
<dbReference type="InterPro" id="IPR025326">
    <property type="entry name" value="DUF4232"/>
</dbReference>
<evidence type="ECO:0000313" key="3">
    <source>
        <dbReference type="Proteomes" id="UP001241758"/>
    </source>
</evidence>
<organism evidence="2 3">
    <name type="scientific">Actinoplanes sandaracinus</name>
    <dbReference type="NCBI Taxonomy" id="3045177"/>
    <lineage>
        <taxon>Bacteria</taxon>
        <taxon>Bacillati</taxon>
        <taxon>Actinomycetota</taxon>
        <taxon>Actinomycetes</taxon>
        <taxon>Micromonosporales</taxon>
        <taxon>Micromonosporaceae</taxon>
        <taxon>Actinoplanes</taxon>
    </lineage>
</organism>
<evidence type="ECO:0000313" key="2">
    <source>
        <dbReference type="EMBL" id="MDI6105885.1"/>
    </source>
</evidence>
<sequence length="78" mass="8298">MGYMIDRWAVEPKRVTVEPGGSVMAVLVWRSLTTDAETVATGAYVRVAPSAGQPRQTVALHVDTGNTGKVAVSPWAET</sequence>
<dbReference type="RefSeq" id="WP_282767350.1">
    <property type="nucleotide sequence ID" value="NZ_JASCTH010000060.1"/>
</dbReference>